<evidence type="ECO:0000256" key="1">
    <source>
        <dbReference type="SAM" id="Phobius"/>
    </source>
</evidence>
<name>A0ABP1PW40_9HEXA</name>
<protein>
    <submittedName>
        <fullName evidence="2">Uncharacterized protein</fullName>
    </submittedName>
</protein>
<organism evidence="2 3">
    <name type="scientific">Orchesella dallaii</name>
    <dbReference type="NCBI Taxonomy" id="48710"/>
    <lineage>
        <taxon>Eukaryota</taxon>
        <taxon>Metazoa</taxon>
        <taxon>Ecdysozoa</taxon>
        <taxon>Arthropoda</taxon>
        <taxon>Hexapoda</taxon>
        <taxon>Collembola</taxon>
        <taxon>Entomobryomorpha</taxon>
        <taxon>Entomobryoidea</taxon>
        <taxon>Orchesellidae</taxon>
        <taxon>Orchesellinae</taxon>
        <taxon>Orchesella</taxon>
    </lineage>
</organism>
<keyword evidence="1" id="KW-1133">Transmembrane helix</keyword>
<accession>A0ABP1PW40</accession>
<evidence type="ECO:0000313" key="3">
    <source>
        <dbReference type="Proteomes" id="UP001642540"/>
    </source>
</evidence>
<dbReference type="EMBL" id="CAXLJM020000009">
    <property type="protein sequence ID" value="CAL8075957.1"/>
    <property type="molecule type" value="Genomic_DNA"/>
</dbReference>
<gene>
    <name evidence="2" type="ORF">ODALV1_LOCUS3325</name>
</gene>
<dbReference type="Proteomes" id="UP001642540">
    <property type="component" value="Unassembled WGS sequence"/>
</dbReference>
<comment type="caution">
    <text evidence="2">The sequence shown here is derived from an EMBL/GenBank/DDBJ whole genome shotgun (WGS) entry which is preliminary data.</text>
</comment>
<feature type="transmembrane region" description="Helical" evidence="1">
    <location>
        <begin position="26"/>
        <end position="48"/>
    </location>
</feature>
<reference evidence="2 3" key="1">
    <citation type="submission" date="2024-08" db="EMBL/GenBank/DDBJ databases">
        <authorList>
            <person name="Cucini C."/>
            <person name="Frati F."/>
        </authorList>
    </citation>
    <scope>NUCLEOTIDE SEQUENCE [LARGE SCALE GENOMIC DNA]</scope>
</reference>
<sequence length="129" mass="14418">MFQGTDGRTCHPIGNKWRSDGSTIDLLRICSTLLLVLVVMFATAVALWNGGSRRTGDAAIWIKPEARERDPDPAATDVIPQPQLGVDGLLRRGVCYRRAPRRLGFEYYSSTLPSTRCVYLHHPHNSIKI</sequence>
<proteinExistence type="predicted"/>
<keyword evidence="1" id="KW-0812">Transmembrane</keyword>
<evidence type="ECO:0000313" key="2">
    <source>
        <dbReference type="EMBL" id="CAL8075957.1"/>
    </source>
</evidence>
<keyword evidence="3" id="KW-1185">Reference proteome</keyword>
<keyword evidence="1" id="KW-0472">Membrane</keyword>